<gene>
    <name evidence="2" type="ORF">SY83_08760</name>
</gene>
<dbReference type="EMBL" id="CP011388">
    <property type="protein sequence ID" value="ANE46355.1"/>
    <property type="molecule type" value="Genomic_DNA"/>
</dbReference>
<dbReference type="Proteomes" id="UP000076927">
    <property type="component" value="Chromosome"/>
</dbReference>
<dbReference type="AlphaFoldDB" id="A0A172TH29"/>
<dbReference type="KEGG" id="pswu:SY83_08760"/>
<proteinExistence type="predicted"/>
<dbReference type="InterPro" id="IPR029058">
    <property type="entry name" value="AB_hydrolase_fold"/>
</dbReference>
<dbReference type="PATRIC" id="fig|1178515.4.peg.1749"/>
<dbReference type="RefSeq" id="WP_068605895.1">
    <property type="nucleotide sequence ID" value="NZ_CP011388.1"/>
</dbReference>
<dbReference type="InterPro" id="IPR000073">
    <property type="entry name" value="AB_hydrolase_1"/>
</dbReference>
<evidence type="ECO:0000313" key="2">
    <source>
        <dbReference type="EMBL" id="ANE46355.1"/>
    </source>
</evidence>
<dbReference type="OrthoDB" id="9776685at2"/>
<dbReference type="SUPFAM" id="SSF53474">
    <property type="entry name" value="alpha/beta-Hydrolases"/>
    <property type="match status" value="1"/>
</dbReference>
<feature type="domain" description="AB hydrolase-1" evidence="1">
    <location>
        <begin position="87"/>
        <end position="190"/>
    </location>
</feature>
<evidence type="ECO:0000259" key="1">
    <source>
        <dbReference type="Pfam" id="PF00561"/>
    </source>
</evidence>
<accession>A0A172TH29</accession>
<sequence length="325" mass="37126">MLALWILIIAIILLLFAACYAGWYFSGRVIHIEVRSFEQTWASELEAKRFDAEMYDKLVKKTVFLTSAHGYKMHGKLLAAVKESCKTVIIVHGVTMSSNASIKYSELFLKRGYNVLIYDHRRHGQSEGKTTTYGYYEKQDLGLWVQWLREHYGAGCEIGIMGESMGAATALQYAALDTDIAFYVIDCPYSDLREQLVYRLREDFKLPAFPLLNIANFFVWLRSGFTFGQVSPIREIAAADAPMLFITGADDRFIPPRMTQELYDAKPGFKRLYMAPGADHAMAYVTDRKAYDEVVGAFLEELSTQQHFVHADMPLHKETRREQSS</sequence>
<dbReference type="STRING" id="1178515.SY83_08760"/>
<dbReference type="InterPro" id="IPR052920">
    <property type="entry name" value="DNA-binding_regulatory"/>
</dbReference>
<evidence type="ECO:0000313" key="3">
    <source>
        <dbReference type="Proteomes" id="UP000076927"/>
    </source>
</evidence>
<protein>
    <recommendedName>
        <fullName evidence="1">AB hydrolase-1 domain-containing protein</fullName>
    </recommendedName>
</protein>
<name>A0A172TH29_9BACL</name>
<dbReference type="Pfam" id="PF00561">
    <property type="entry name" value="Abhydrolase_1"/>
    <property type="match status" value="1"/>
</dbReference>
<dbReference type="PANTHER" id="PTHR43358:SF5">
    <property type="entry name" value="EXPORTED PROTEIN"/>
    <property type="match status" value="1"/>
</dbReference>
<organism evidence="2 3">
    <name type="scientific">Paenibacillus swuensis</name>
    <dbReference type="NCBI Taxonomy" id="1178515"/>
    <lineage>
        <taxon>Bacteria</taxon>
        <taxon>Bacillati</taxon>
        <taxon>Bacillota</taxon>
        <taxon>Bacilli</taxon>
        <taxon>Bacillales</taxon>
        <taxon>Paenibacillaceae</taxon>
        <taxon>Paenibacillus</taxon>
    </lineage>
</organism>
<keyword evidence="3" id="KW-1185">Reference proteome</keyword>
<reference evidence="2 3" key="1">
    <citation type="submission" date="2015-01" db="EMBL/GenBank/DDBJ databases">
        <title>Paenibacillus swuensis/DY6/whole genome sequencing.</title>
        <authorList>
            <person name="Kim M.K."/>
            <person name="Srinivasan S."/>
            <person name="Lee J.-J."/>
        </authorList>
    </citation>
    <scope>NUCLEOTIDE SEQUENCE [LARGE SCALE GENOMIC DNA]</scope>
    <source>
        <strain evidence="2 3">DY6</strain>
    </source>
</reference>
<dbReference type="Gene3D" id="3.40.50.1820">
    <property type="entry name" value="alpha/beta hydrolase"/>
    <property type="match status" value="1"/>
</dbReference>
<dbReference type="PANTHER" id="PTHR43358">
    <property type="entry name" value="ALPHA/BETA-HYDROLASE"/>
    <property type="match status" value="1"/>
</dbReference>